<proteinExistence type="inferred from homology"/>
<name>A0A1B2EYZ0_9HYPH</name>
<dbReference type="Pfam" id="PF07478">
    <property type="entry name" value="Dala_Dala_lig_C"/>
    <property type="match status" value="1"/>
</dbReference>
<keyword evidence="3" id="KW-0067">ATP-binding</keyword>
<dbReference type="InterPro" id="IPR013815">
    <property type="entry name" value="ATP_grasp_subdomain_1"/>
</dbReference>
<sequence>MMKTASMRVLAAGNLFSNQPVLQLALLDHEAQLRVSLSASRLILKAIPVQREETLDFQAWKILHDGQDPVRAALVVEALALLIQRAVNIPVSFSATAAGIAACESHAIFEIENTDAGLQAGEIAVRLLAELASSDAGRVRRAFEKEFAAYVKSTAGTIPEAETLDIAKRARRRGIPWMSLPNCTFIQLGHGRYKTVMSASESSYSSSMASKLAKRKQITNPMLAAVGLPMAIQRTARTLNEALVAARWIGFPVVVKPAEGKKGKGVTVGVADDAQMGSAFKSAQAVSRRVVVESLIPGDEYRILVIDGQFRAAAMRRPAHVKGDGRSTIRQLIERENRNPERQFGAHTNLYPLMADREAQTCLSEQGVSLDTVLEPGRVAFLRRVSNISQGGDTVDVTDSVHPSVREIAERAASILGIDVCGVDYITKDISRPHGEVGGAICEVNSRPGLSVHMVVSEGTPRDMAAAVLERLFPDGAPSRVRVVAISGDCDEKSVQRAIVALAARKGRHVGIVAPGPGGIRGSHVPCASHLEQIGAITMDGDLEAAVVVVPPHDIVRFGLGLDHVDLAIVPAGEASARSEAARGILDRVSGGNLITADDPQLVDRVRNALKPALARHGKADVRETARPQTFPVARTSAPTDMRGRSDTAEFTALLVGDIGFGEPYFGHPRALELKQLYATGGYGSSLRRVSELLAAADLRIGNLEVPLAPAPDPILQGYKKYLGWSDPDETVRALVKARFDAVSLANNHSLDGGEQGLRSTIQKLHEAGIASFGADMDQAAASQPFMKTVRIGASERTIVVFGCFEHRSKYERQYRWYAGPDRPGVNPILPEIIAAQIKALRVAVPSPFFIIYPHWGTDYLDVQQSQREYARQLMSAGADLIVGHGAHVLQGVEQVAGRLVVYGLGNFVWNSPGRYTKLQATPYSLAAAVCFRCVDDRETLSLRLYPLLTDNAVTKFQSRRVSAAEFPDALAVLTRNLDGPTGKAGLHEDPRGSYLEIPVDAVR</sequence>
<dbReference type="AlphaFoldDB" id="A0A1B2EYZ0"/>
<accession>A0A1B2EYZ0</accession>
<comment type="similarity">
    <text evidence="1">Belongs to the CapA family.</text>
</comment>
<evidence type="ECO:0000256" key="3">
    <source>
        <dbReference type="PROSITE-ProRule" id="PRU00409"/>
    </source>
</evidence>
<dbReference type="SUPFAM" id="SSF56059">
    <property type="entry name" value="Glutathione synthetase ATP-binding domain-like"/>
    <property type="match status" value="1"/>
</dbReference>
<dbReference type="Pfam" id="PF09587">
    <property type="entry name" value="PGA_cap"/>
    <property type="match status" value="1"/>
</dbReference>
<reference evidence="5" key="1">
    <citation type="submission" date="2016-07" db="EMBL/GenBank/DDBJ databases">
        <title>Microvirga ossetica sp. nov. a new species of rhizobia isolated from root nodules of the legume species Vicia alpestris Steven originated from North Ossetia region in the Caucasus.</title>
        <authorList>
            <person name="Safronova V.I."/>
            <person name="Kuznetsova I.G."/>
            <person name="Sazanova A.L."/>
            <person name="Belimov A."/>
            <person name="Andronov E."/>
            <person name="Osledkin Y.S."/>
            <person name="Onishchuk O.P."/>
            <person name="Kurchak O.N."/>
            <person name="Shaposhnikov A.I."/>
            <person name="Willems A."/>
            <person name="Tikhonovich I.A."/>
        </authorList>
    </citation>
    <scope>NUCLEOTIDE SEQUENCE [LARGE SCALE GENOMIC DNA]</scope>
    <source>
        <strain evidence="5">V5/3M</strain>
        <plasmid evidence="5">unnamed4</plasmid>
    </source>
</reference>
<dbReference type="PANTHER" id="PTHR33393">
    <property type="entry name" value="POLYGLUTAMINE SYNTHESIS ACCESSORY PROTEIN RV0574C-RELATED"/>
    <property type="match status" value="1"/>
</dbReference>
<dbReference type="InterPro" id="IPR011095">
    <property type="entry name" value="Dala_Dala_lig_C"/>
</dbReference>
<dbReference type="PROSITE" id="PS50975">
    <property type="entry name" value="ATP_GRASP"/>
    <property type="match status" value="1"/>
</dbReference>
<keyword evidence="2" id="KW-0436">Ligase</keyword>
<dbReference type="GO" id="GO:0008716">
    <property type="term" value="F:D-alanine-D-alanine ligase activity"/>
    <property type="evidence" value="ECO:0007669"/>
    <property type="project" value="InterPro"/>
</dbReference>
<evidence type="ECO:0000313" key="5">
    <source>
        <dbReference type="EMBL" id="ANY85152.1"/>
    </source>
</evidence>
<feature type="domain" description="ATP-grasp" evidence="4">
    <location>
        <begin position="220"/>
        <end position="473"/>
    </location>
</feature>
<keyword evidence="5" id="KW-0614">Plasmid</keyword>
<dbReference type="EMBL" id="CP016620">
    <property type="protein sequence ID" value="ANY85152.1"/>
    <property type="molecule type" value="Genomic_DNA"/>
</dbReference>
<keyword evidence="3" id="KW-0547">Nucleotide-binding</keyword>
<dbReference type="KEGG" id="moc:BB934_43945"/>
<dbReference type="Gene3D" id="3.60.21.10">
    <property type="match status" value="1"/>
</dbReference>
<dbReference type="RefSeq" id="WP_099515947.1">
    <property type="nucleotide sequence ID" value="NZ_CP016620.1"/>
</dbReference>
<dbReference type="PANTHER" id="PTHR33393:SF13">
    <property type="entry name" value="PGA BIOSYNTHESIS PROTEIN CAPA"/>
    <property type="match status" value="1"/>
</dbReference>
<organism evidence="5">
    <name type="scientific">Microvirga ossetica</name>
    <dbReference type="NCBI Taxonomy" id="1882682"/>
    <lineage>
        <taxon>Bacteria</taxon>
        <taxon>Pseudomonadati</taxon>
        <taxon>Pseudomonadota</taxon>
        <taxon>Alphaproteobacteria</taxon>
        <taxon>Hyphomicrobiales</taxon>
        <taxon>Methylobacteriaceae</taxon>
        <taxon>Microvirga</taxon>
    </lineage>
</organism>
<evidence type="ECO:0000256" key="2">
    <source>
        <dbReference type="ARBA" id="ARBA00022598"/>
    </source>
</evidence>
<dbReference type="GO" id="GO:0005524">
    <property type="term" value="F:ATP binding"/>
    <property type="evidence" value="ECO:0007669"/>
    <property type="project" value="UniProtKB-UniRule"/>
</dbReference>
<evidence type="ECO:0000256" key="1">
    <source>
        <dbReference type="ARBA" id="ARBA00005662"/>
    </source>
</evidence>
<dbReference type="CDD" id="cd07381">
    <property type="entry name" value="MPP_CapA"/>
    <property type="match status" value="1"/>
</dbReference>
<evidence type="ECO:0000259" key="4">
    <source>
        <dbReference type="PROSITE" id="PS50975"/>
    </source>
</evidence>
<dbReference type="InterPro" id="IPR019079">
    <property type="entry name" value="Capsule_synth_CapA"/>
</dbReference>
<dbReference type="InterPro" id="IPR011761">
    <property type="entry name" value="ATP-grasp"/>
</dbReference>
<dbReference type="Gene3D" id="3.30.470.20">
    <property type="entry name" value="ATP-grasp fold, B domain"/>
    <property type="match status" value="2"/>
</dbReference>
<dbReference type="InterPro" id="IPR052169">
    <property type="entry name" value="CW_Biosynth-Accessory"/>
</dbReference>
<dbReference type="SUPFAM" id="SSF56300">
    <property type="entry name" value="Metallo-dependent phosphatases"/>
    <property type="match status" value="1"/>
</dbReference>
<dbReference type="OrthoDB" id="9803907at2"/>
<dbReference type="Gene3D" id="3.30.1490.20">
    <property type="entry name" value="ATP-grasp fold, A domain"/>
    <property type="match status" value="1"/>
</dbReference>
<dbReference type="InterPro" id="IPR029052">
    <property type="entry name" value="Metallo-depent_PP-like"/>
</dbReference>
<geneLocation type="plasmid" evidence="5">
    <name>unnamed4</name>
</geneLocation>
<gene>
    <name evidence="5" type="ORF">BB934_43945</name>
</gene>
<protein>
    <recommendedName>
        <fullName evidence="4">ATP-grasp domain-containing protein</fullName>
    </recommendedName>
</protein>
<dbReference type="SMART" id="SM00854">
    <property type="entry name" value="PGA_cap"/>
    <property type="match status" value="1"/>
</dbReference>
<dbReference type="GO" id="GO:0046872">
    <property type="term" value="F:metal ion binding"/>
    <property type="evidence" value="ECO:0007669"/>
    <property type="project" value="InterPro"/>
</dbReference>